<reference evidence="3" key="1">
    <citation type="submission" date="2015-05" db="UniProtKB">
        <authorList>
            <consortium name="EnsemblMetazoa"/>
        </authorList>
    </citation>
    <scope>IDENTIFICATION</scope>
</reference>
<evidence type="ECO:0000313" key="4">
    <source>
        <dbReference type="Proteomes" id="UP000015103"/>
    </source>
</evidence>
<accession>T1I5Y9</accession>
<dbReference type="EMBL" id="ACPB03008305">
    <property type="status" value="NOT_ANNOTATED_CDS"/>
    <property type="molecule type" value="Genomic_DNA"/>
</dbReference>
<organism evidence="3 4">
    <name type="scientific">Rhodnius prolixus</name>
    <name type="common">Triatomid bug</name>
    <dbReference type="NCBI Taxonomy" id="13249"/>
    <lineage>
        <taxon>Eukaryota</taxon>
        <taxon>Metazoa</taxon>
        <taxon>Ecdysozoa</taxon>
        <taxon>Arthropoda</taxon>
        <taxon>Hexapoda</taxon>
        <taxon>Insecta</taxon>
        <taxon>Pterygota</taxon>
        <taxon>Neoptera</taxon>
        <taxon>Paraneoptera</taxon>
        <taxon>Hemiptera</taxon>
        <taxon>Heteroptera</taxon>
        <taxon>Panheteroptera</taxon>
        <taxon>Cimicomorpha</taxon>
        <taxon>Reduviidae</taxon>
        <taxon>Triatominae</taxon>
        <taxon>Rhodnius</taxon>
    </lineage>
</organism>
<sequence>MFSWSEKFIKKISFVVFTGLLIFDICVSITPETLNYSHLHVVPLDNPTPHSTSINTAKTCTKTLADGTKTKIDCSLLESPKKEDNSLKKVVSTNIPLNSTKEHINVSSTTENSEVASMTDKTHLYTGGLDVDEIKTNNYSNVNKNLSSQSSFHQSNSTSVDHSKIHKSVVDQKGVKAENITAPSDASNVQKNDSNSRKLRSTKAAGIAAGICVALGAVAYVSLMLWKKISK</sequence>
<keyword evidence="4" id="KW-1185">Reference proteome</keyword>
<evidence type="ECO:0000313" key="3">
    <source>
        <dbReference type="EnsemblMetazoa" id="RPRC011708-PA"/>
    </source>
</evidence>
<feature type="compositionally biased region" description="Polar residues" evidence="1">
    <location>
        <begin position="181"/>
        <end position="193"/>
    </location>
</feature>
<keyword evidence="2" id="KW-1133">Transmembrane helix</keyword>
<dbReference type="InParanoid" id="T1I5Y9"/>
<dbReference type="VEuPathDB" id="VectorBase:RPRC011708"/>
<feature type="transmembrane region" description="Helical" evidence="2">
    <location>
        <begin position="204"/>
        <end position="226"/>
    </location>
</feature>
<dbReference type="EnsemblMetazoa" id="RPRC011708-RA">
    <property type="protein sequence ID" value="RPRC011708-PA"/>
    <property type="gene ID" value="RPRC011708"/>
</dbReference>
<dbReference type="AlphaFoldDB" id="T1I5Y9"/>
<evidence type="ECO:0000256" key="1">
    <source>
        <dbReference type="SAM" id="MobiDB-lite"/>
    </source>
</evidence>
<keyword evidence="2" id="KW-0472">Membrane</keyword>
<proteinExistence type="predicted"/>
<keyword evidence="2" id="KW-0812">Transmembrane</keyword>
<dbReference type="HOGENOM" id="CLU_1201150_0_0_1"/>
<evidence type="ECO:0000256" key="2">
    <source>
        <dbReference type="SAM" id="Phobius"/>
    </source>
</evidence>
<name>T1I5Y9_RHOPR</name>
<protein>
    <submittedName>
        <fullName evidence="3">Uncharacterized protein</fullName>
    </submittedName>
</protein>
<dbReference type="Proteomes" id="UP000015103">
    <property type="component" value="Unassembled WGS sequence"/>
</dbReference>
<feature type="region of interest" description="Disordered" evidence="1">
    <location>
        <begin position="145"/>
        <end position="197"/>
    </location>
</feature>
<feature type="compositionally biased region" description="Low complexity" evidence="1">
    <location>
        <begin position="147"/>
        <end position="159"/>
    </location>
</feature>